<dbReference type="GO" id="GO:0016740">
    <property type="term" value="F:transferase activity"/>
    <property type="evidence" value="ECO:0007669"/>
    <property type="project" value="UniProtKB-KW"/>
</dbReference>
<keyword evidence="1 2" id="KW-0808">Transferase</keyword>
<name>A0ABX1E8N6_9PROT</name>
<dbReference type="PANTHER" id="PTHR48207">
    <property type="entry name" value="SUCCINATE--HYDROXYMETHYLGLUTARATE COA-TRANSFERASE"/>
    <property type="match status" value="1"/>
</dbReference>
<sequence length="399" mass="42644">MPAPRLPLSRFRVLDLTAHRAGPTCARQLADWGADVIKIEPPASLDDEPGGGLIGKRHGSDFQNLHRNKRSLTLNLKQAEGRAIFFRLVETADVVLENYRSDVKTRLGVDYEACRKVNPRIVYGSIAGFGQDGPYATRPGVDQIAQGMGGLMSITGLPGQGPVRVGIPIADLTSGHFLAQGVLIALLDREHTGEGQWVHTSLLEAQIAMLDFQGSRWLMDGEVPGQAGNDHPTSTPTGVFPTTDGTVNIAAAGDRLYRRLCEALGRPDLITHPDFDDTGKRRRNRVALNQAIAAITATMSSAEVVALLTRAGVPSGPIYSIDQTFGDPQVQHLGIARQVEHAELGTLGVVGQPINLSAAPQPATLRMPTPELGEHSDVLLAELGYDAAAIAALRAQNVI</sequence>
<dbReference type="PANTHER" id="PTHR48207:SF3">
    <property type="entry name" value="SUCCINATE--HYDROXYMETHYLGLUTARATE COA-TRANSFERASE"/>
    <property type="match status" value="1"/>
</dbReference>
<evidence type="ECO:0000256" key="1">
    <source>
        <dbReference type="ARBA" id="ARBA00022679"/>
    </source>
</evidence>
<dbReference type="InterPro" id="IPR050483">
    <property type="entry name" value="CoA-transferase_III_domain"/>
</dbReference>
<gene>
    <name evidence="2" type="ORF">HEQ75_10320</name>
</gene>
<organism evidence="2 3">
    <name type="scientific">Falsiroseomonas selenitidurans</name>
    <dbReference type="NCBI Taxonomy" id="2716335"/>
    <lineage>
        <taxon>Bacteria</taxon>
        <taxon>Pseudomonadati</taxon>
        <taxon>Pseudomonadota</taxon>
        <taxon>Alphaproteobacteria</taxon>
        <taxon>Acetobacterales</taxon>
        <taxon>Roseomonadaceae</taxon>
        <taxon>Falsiroseomonas</taxon>
    </lineage>
</organism>
<reference evidence="2 3" key="1">
    <citation type="submission" date="2020-03" db="EMBL/GenBank/DDBJ databases">
        <title>Roseomonas selenitidurans sp. nov. isolated from urban soil.</title>
        <authorList>
            <person name="Liu H."/>
        </authorList>
    </citation>
    <scope>NUCLEOTIDE SEQUENCE [LARGE SCALE GENOMIC DNA]</scope>
    <source>
        <strain evidence="2 3">BU-1</strain>
    </source>
</reference>
<dbReference type="InterPro" id="IPR044855">
    <property type="entry name" value="CoA-Trfase_III_dom3_sf"/>
</dbReference>
<dbReference type="EMBL" id="JAAVNE010000013">
    <property type="protein sequence ID" value="NKC31255.1"/>
    <property type="molecule type" value="Genomic_DNA"/>
</dbReference>
<accession>A0ABX1E8N6</accession>
<dbReference type="Proteomes" id="UP000787635">
    <property type="component" value="Unassembled WGS sequence"/>
</dbReference>
<evidence type="ECO:0000313" key="3">
    <source>
        <dbReference type="Proteomes" id="UP000787635"/>
    </source>
</evidence>
<protein>
    <submittedName>
        <fullName evidence="2">CoA transferase</fullName>
    </submittedName>
</protein>
<comment type="caution">
    <text evidence="2">The sequence shown here is derived from an EMBL/GenBank/DDBJ whole genome shotgun (WGS) entry which is preliminary data.</text>
</comment>
<dbReference type="SUPFAM" id="SSF89796">
    <property type="entry name" value="CoA-transferase family III (CaiB/BaiF)"/>
    <property type="match status" value="1"/>
</dbReference>
<dbReference type="Gene3D" id="3.30.1540.10">
    <property type="entry name" value="formyl-coa transferase, domain 3"/>
    <property type="match status" value="1"/>
</dbReference>
<dbReference type="InterPro" id="IPR023606">
    <property type="entry name" value="CoA-Trfase_III_dom_1_sf"/>
</dbReference>
<keyword evidence="3" id="KW-1185">Reference proteome</keyword>
<dbReference type="Gene3D" id="3.40.50.10540">
    <property type="entry name" value="Crotonobetainyl-coa:carnitine coa-transferase, domain 1"/>
    <property type="match status" value="1"/>
</dbReference>
<dbReference type="RefSeq" id="WP_168030011.1">
    <property type="nucleotide sequence ID" value="NZ_JAAVNE010000013.1"/>
</dbReference>
<dbReference type="Pfam" id="PF02515">
    <property type="entry name" value="CoA_transf_3"/>
    <property type="match status" value="1"/>
</dbReference>
<proteinExistence type="predicted"/>
<dbReference type="InterPro" id="IPR003673">
    <property type="entry name" value="CoA-Trfase_fam_III"/>
</dbReference>
<evidence type="ECO:0000313" key="2">
    <source>
        <dbReference type="EMBL" id="NKC31255.1"/>
    </source>
</evidence>